<protein>
    <submittedName>
        <fullName evidence="1 3">Uncharacterized protein</fullName>
    </submittedName>
</protein>
<dbReference type="AlphaFoldDB" id="A0A183GR05"/>
<reference evidence="1 2" key="1">
    <citation type="submission" date="2018-11" db="EMBL/GenBank/DDBJ databases">
        <authorList>
            <consortium name="Pathogen Informatics"/>
        </authorList>
    </citation>
    <scope>NUCLEOTIDE SEQUENCE [LARGE SCALE GENOMIC DNA]</scope>
</reference>
<accession>A0A3P8DCK3</accession>
<name>A0A183GR05_HELPZ</name>
<keyword evidence="2" id="KW-1185">Reference proteome</keyword>
<organism evidence="2 3">
    <name type="scientific">Heligmosomoides polygyrus</name>
    <name type="common">Parasitic roundworm</name>
    <dbReference type="NCBI Taxonomy" id="6339"/>
    <lineage>
        <taxon>Eukaryota</taxon>
        <taxon>Metazoa</taxon>
        <taxon>Ecdysozoa</taxon>
        <taxon>Nematoda</taxon>
        <taxon>Chromadorea</taxon>
        <taxon>Rhabditida</taxon>
        <taxon>Rhabditina</taxon>
        <taxon>Rhabditomorpha</taxon>
        <taxon>Strongyloidea</taxon>
        <taxon>Heligmosomidae</taxon>
        <taxon>Heligmosomoides</taxon>
    </lineage>
</organism>
<reference evidence="3" key="2">
    <citation type="submission" date="2019-09" db="UniProtKB">
        <authorList>
            <consortium name="WormBaseParasite"/>
        </authorList>
    </citation>
    <scope>IDENTIFICATION</scope>
</reference>
<sequence>MKTVVTAKERLYHFFSAYALQTDCSDQANDEFWNLMRRQQSPVTDTKIVPYETVAPLHRSLIYTLKIAPPRLKQVERCGAPRIKWLTASSFHALRVFKYLGSAVEPDGKLRIEVKTRALQVEGLQSNHPASSNTKTLRAGRAGVTRMDRIRNDAIRQKFGVAPIADRMREAHLRGYGHVLQQMMYALISKLPQEMTERIQLEKKERSIVVEWLPEPAAELTPSAKQHDLEEKVYRMGKYEPGRVRKVKVVLPSKSHWAIALSNSWRLRDSTTFSKVRIRRSMTSEERQREFELRQQCRERNKQLNSRVWVVYRGELRRAEDLPKRRLSGNV</sequence>
<proteinExistence type="predicted"/>
<dbReference type="Proteomes" id="UP000050761">
    <property type="component" value="Unassembled WGS sequence"/>
</dbReference>
<evidence type="ECO:0000313" key="3">
    <source>
        <dbReference type="WBParaSite" id="HPBE_0002512501-mRNA-1"/>
    </source>
</evidence>
<evidence type="ECO:0000313" key="1">
    <source>
        <dbReference type="EMBL" id="VDP49207.1"/>
    </source>
</evidence>
<dbReference type="OrthoDB" id="413845at2759"/>
<dbReference type="EMBL" id="UZAH01037381">
    <property type="protein sequence ID" value="VDP49207.1"/>
    <property type="molecule type" value="Genomic_DNA"/>
</dbReference>
<dbReference type="WBParaSite" id="HPBE_0002512501-mRNA-1">
    <property type="protein sequence ID" value="HPBE_0002512501-mRNA-1"/>
    <property type="gene ID" value="HPBE_0002512501"/>
</dbReference>
<evidence type="ECO:0000313" key="2">
    <source>
        <dbReference type="Proteomes" id="UP000050761"/>
    </source>
</evidence>
<accession>A0A183GR05</accession>
<gene>
    <name evidence="1" type="ORF">HPBE_LOCUS25124</name>
</gene>